<dbReference type="Proteomes" id="UP000774000">
    <property type="component" value="Unassembled WGS sequence"/>
</dbReference>
<dbReference type="AlphaFoldDB" id="A0A938XNW6"/>
<accession>A0A938XNW6</accession>
<organism evidence="1 2">
    <name type="scientific">Halanaerobacter jeridensis</name>
    <dbReference type="NCBI Taxonomy" id="706427"/>
    <lineage>
        <taxon>Bacteria</taxon>
        <taxon>Bacillati</taxon>
        <taxon>Bacillota</taxon>
        <taxon>Clostridia</taxon>
        <taxon>Halanaerobiales</taxon>
        <taxon>Halobacteroidaceae</taxon>
        <taxon>Halanaerobacter</taxon>
    </lineage>
</organism>
<dbReference type="EMBL" id="JAFBDQ010000003">
    <property type="protein sequence ID" value="MBM7555957.1"/>
    <property type="molecule type" value="Genomic_DNA"/>
</dbReference>
<keyword evidence="2" id="KW-1185">Reference proteome</keyword>
<name>A0A938XNW6_9FIRM</name>
<evidence type="ECO:0000313" key="2">
    <source>
        <dbReference type="Proteomes" id="UP000774000"/>
    </source>
</evidence>
<sequence length="529" mass="61573">MTLILLLLITPPVVSKDVDFSSQINRLLSEVFNNLEIQSVNAYIAKVEKDKLYLDQGKEGNFSAGDKLVVKRRIDLLKDPITQERLGTINKSLAEISITKIEDHYSIAKITDKLQEDEIKAGDKVMNDKEQVQILLAQFSNSKRLQELTEHIEGKFYSYLTRKKLFGVNSVDISNYRQLDNIEQQGDYLVTGEVYEGRDKIFLKVELYYMNTALTAAEKVISFANKDEVVNYYRQKYINEHTGYRLLFKTDDFAGPSYSLAWGNLKYGSVVVNHGSRIEIMNYDSELTSEYTIENYKRTKYDDYNLVIGDTDKKGGVEIFAENYNYPIQFKVNPPEDKVQVLKKFNRNRPKLIADLNGKTYLVTRDYKGLLKFNLWQQKKFVTDFKIEIGQNEGYRVNLSNLDENKDKELILTSYQEEKGYRLKIYDLDYKLKAQLDKILGAEFVIANLNTNQKPEIYSYSKQNNRIIVFEWQDNKYQQIWQSKKLADDIVDLASGDINKDGKQELLVLVNNDEQSKIYVYDYQTVNDD</sequence>
<protein>
    <submittedName>
        <fullName evidence="1">Uncharacterized protein</fullName>
    </submittedName>
</protein>
<comment type="caution">
    <text evidence="1">The sequence shown here is derived from an EMBL/GenBank/DDBJ whole genome shotgun (WGS) entry which is preliminary data.</text>
</comment>
<gene>
    <name evidence="1" type="ORF">JOC47_000791</name>
</gene>
<evidence type="ECO:0000313" key="1">
    <source>
        <dbReference type="EMBL" id="MBM7555957.1"/>
    </source>
</evidence>
<dbReference type="SUPFAM" id="SSF69318">
    <property type="entry name" value="Integrin alpha N-terminal domain"/>
    <property type="match status" value="1"/>
</dbReference>
<reference evidence="1" key="1">
    <citation type="submission" date="2021-01" db="EMBL/GenBank/DDBJ databases">
        <title>Genomic Encyclopedia of Type Strains, Phase IV (KMG-IV): sequencing the most valuable type-strain genomes for metagenomic binning, comparative biology and taxonomic classification.</title>
        <authorList>
            <person name="Goeker M."/>
        </authorList>
    </citation>
    <scope>NUCLEOTIDE SEQUENCE</scope>
    <source>
        <strain evidence="1">DSM 23230</strain>
    </source>
</reference>
<dbReference type="InterPro" id="IPR028994">
    <property type="entry name" value="Integrin_alpha_N"/>
</dbReference>
<proteinExistence type="predicted"/>